<dbReference type="Proteomes" id="UP001430306">
    <property type="component" value="Unassembled WGS sequence"/>
</dbReference>
<feature type="transmembrane region" description="Helical" evidence="1">
    <location>
        <begin position="37"/>
        <end position="61"/>
    </location>
</feature>
<reference evidence="2" key="1">
    <citation type="submission" date="2021-11" db="EMBL/GenBank/DDBJ databases">
        <title>Genome sequence.</title>
        <authorList>
            <person name="Sun Q."/>
        </authorList>
    </citation>
    <scope>NUCLEOTIDE SEQUENCE</scope>
    <source>
        <strain evidence="2">JC740</strain>
    </source>
</reference>
<keyword evidence="1" id="KW-1133">Transmembrane helix</keyword>
<evidence type="ECO:0000313" key="3">
    <source>
        <dbReference type="Proteomes" id="UP001430306"/>
    </source>
</evidence>
<keyword evidence="3" id="KW-1185">Reference proteome</keyword>
<evidence type="ECO:0000313" key="2">
    <source>
        <dbReference type="EMBL" id="MCC9641619.1"/>
    </source>
</evidence>
<organism evidence="2 3">
    <name type="scientific">Rhodopirellula halodulae</name>
    <dbReference type="NCBI Taxonomy" id="2894198"/>
    <lineage>
        <taxon>Bacteria</taxon>
        <taxon>Pseudomonadati</taxon>
        <taxon>Planctomycetota</taxon>
        <taxon>Planctomycetia</taxon>
        <taxon>Pirellulales</taxon>
        <taxon>Pirellulaceae</taxon>
        <taxon>Rhodopirellula</taxon>
    </lineage>
</organism>
<protein>
    <submittedName>
        <fullName evidence="2">Uncharacterized protein</fullName>
    </submittedName>
</protein>
<keyword evidence="1" id="KW-0472">Membrane</keyword>
<dbReference type="EMBL" id="JAJKFW010000009">
    <property type="protein sequence ID" value="MCC9641619.1"/>
    <property type="molecule type" value="Genomic_DNA"/>
</dbReference>
<comment type="caution">
    <text evidence="2">The sequence shown here is derived from an EMBL/GenBank/DDBJ whole genome shotgun (WGS) entry which is preliminary data.</text>
</comment>
<name>A0ABS8NDX5_9BACT</name>
<gene>
    <name evidence="2" type="ORF">LOC71_04985</name>
</gene>
<accession>A0ABS8NDX5</accession>
<keyword evidence="1" id="KW-0812">Transmembrane</keyword>
<dbReference type="RefSeq" id="WP_230271918.1">
    <property type="nucleotide sequence ID" value="NZ_JAJKFW010000009.1"/>
</dbReference>
<feature type="transmembrane region" description="Helical" evidence="1">
    <location>
        <begin position="81"/>
        <end position="105"/>
    </location>
</feature>
<sequence length="139" mass="15579">MLVLLITVCTLALYTLDHFRAQTKRHPYNGIATQSRYLTSPCHFVIVGYIYLHYLLVLVMLPAMRTPESSVLWHAPLFAPVPLASIACLMSSAVLGYTLICFVFRPGRHPRLRCADSLTASFEIVFVCSTFFAIPQNLG</sequence>
<proteinExistence type="predicted"/>
<evidence type="ECO:0000256" key="1">
    <source>
        <dbReference type="SAM" id="Phobius"/>
    </source>
</evidence>